<dbReference type="InterPro" id="IPR036928">
    <property type="entry name" value="AS_sf"/>
</dbReference>
<dbReference type="InterPro" id="IPR020556">
    <property type="entry name" value="Amidase_CS"/>
</dbReference>
<dbReference type="AlphaFoldDB" id="A0A975HF26"/>
<evidence type="ECO:0000259" key="1">
    <source>
        <dbReference type="Pfam" id="PF01425"/>
    </source>
</evidence>
<dbReference type="SUPFAM" id="SSF75304">
    <property type="entry name" value="Amidase signature (AS) enzymes"/>
    <property type="match status" value="1"/>
</dbReference>
<reference evidence="2" key="1">
    <citation type="submission" date="2020-07" db="EMBL/GenBank/DDBJ databases">
        <authorList>
            <person name="Camacho E."/>
        </authorList>
    </citation>
    <scope>NUCLEOTIDE SEQUENCE</scope>
    <source>
        <strain evidence="2">MPO218</strain>
    </source>
</reference>
<dbReference type="Pfam" id="PF01425">
    <property type="entry name" value="Amidase"/>
    <property type="match status" value="1"/>
</dbReference>
<dbReference type="Proteomes" id="UP000664914">
    <property type="component" value="Chromosome"/>
</dbReference>
<organism evidence="2 3">
    <name type="scientific">Rhizorhabdus wittichii</name>
    <dbReference type="NCBI Taxonomy" id="160791"/>
    <lineage>
        <taxon>Bacteria</taxon>
        <taxon>Pseudomonadati</taxon>
        <taxon>Pseudomonadota</taxon>
        <taxon>Alphaproteobacteria</taxon>
        <taxon>Sphingomonadales</taxon>
        <taxon>Sphingomonadaceae</taxon>
        <taxon>Rhizorhabdus</taxon>
    </lineage>
</organism>
<reference evidence="2" key="2">
    <citation type="submission" date="2021-04" db="EMBL/GenBank/DDBJ databases">
        <title>Isolation and genomic analysis of the ibuprofen-degrading bacterium Sphingomonas strain MPO218.</title>
        <authorList>
            <person name="Aulestia M."/>
            <person name="Flores A."/>
            <person name="Mangas E.L."/>
            <person name="Perez-Pulido A.J."/>
            <person name="Santero E."/>
            <person name="Camacho E.M."/>
        </authorList>
    </citation>
    <scope>NUCLEOTIDE SEQUENCE</scope>
    <source>
        <strain evidence="2">MPO218</strain>
    </source>
</reference>
<proteinExistence type="predicted"/>
<evidence type="ECO:0000313" key="2">
    <source>
        <dbReference type="EMBL" id="QTH23116.1"/>
    </source>
</evidence>
<gene>
    <name evidence="2" type="ORF">HRJ34_06300</name>
</gene>
<dbReference type="GO" id="GO:0003824">
    <property type="term" value="F:catalytic activity"/>
    <property type="evidence" value="ECO:0007669"/>
    <property type="project" value="InterPro"/>
</dbReference>
<dbReference type="InterPro" id="IPR000120">
    <property type="entry name" value="Amidase"/>
</dbReference>
<name>A0A975HF26_9SPHN</name>
<accession>A0A975HF26</accession>
<dbReference type="PANTHER" id="PTHR11895:SF176">
    <property type="entry name" value="AMIDASE AMID-RELATED"/>
    <property type="match status" value="1"/>
</dbReference>
<dbReference type="PANTHER" id="PTHR11895">
    <property type="entry name" value="TRANSAMIDASE"/>
    <property type="match status" value="1"/>
</dbReference>
<dbReference type="Gene3D" id="3.90.1300.10">
    <property type="entry name" value="Amidase signature (AS) domain"/>
    <property type="match status" value="1"/>
</dbReference>
<dbReference type="PROSITE" id="PS00571">
    <property type="entry name" value="AMIDASES"/>
    <property type="match status" value="1"/>
</dbReference>
<dbReference type="EMBL" id="CP059319">
    <property type="protein sequence ID" value="QTH23116.1"/>
    <property type="molecule type" value="Genomic_DNA"/>
</dbReference>
<feature type="domain" description="Amidase" evidence="1">
    <location>
        <begin position="32"/>
        <end position="370"/>
    </location>
</feature>
<evidence type="ECO:0000313" key="3">
    <source>
        <dbReference type="Proteomes" id="UP000664914"/>
    </source>
</evidence>
<sequence>MDRLNIQVEGLRVTSDNIFVERFELGGAGPTVAVKDCIDIAGKRTSVGSEALSEAPPAAAHAAVVAALIAGGARIVGKTNMHEFAYGVTGVNRWLGTPVNPNYPGLIPGGSSSGSAAAVAAGLVEIAIGTDTGGSIRMPATCCGVFGLKPSFGRVSREGCIPADSSLDCVGPFARDVAGIETAMALIDPTFVPAGRPASVRIGWVESSADAEIAEAVLAELQRSGADVVPVDLPGLDQAFEAGITIMAAEAWSTFGDLVEDPRIGADVRARLLGASKVSAAQLAEAEKVRTRFVAAVDQALAGVDALALPALPALPPALDDLGDAARMLRLTSLIRPFNVSGHPALAIPLAGRPIAIQLVGRRNDDETLCAVGARVEQGLAA</sequence>
<protein>
    <submittedName>
        <fullName evidence="2">Amidase</fullName>
    </submittedName>
</protein>
<dbReference type="InterPro" id="IPR023631">
    <property type="entry name" value="Amidase_dom"/>
</dbReference>